<feature type="domain" description="HAMP" evidence="5">
    <location>
        <begin position="19"/>
        <end position="71"/>
    </location>
</feature>
<dbReference type="SMART" id="SM00283">
    <property type="entry name" value="MA"/>
    <property type="match status" value="1"/>
</dbReference>
<evidence type="ECO:0000313" key="6">
    <source>
        <dbReference type="EMBL" id="GHP00581.1"/>
    </source>
</evidence>
<dbReference type="PANTHER" id="PTHR32089:SF114">
    <property type="entry name" value="METHYL-ACCEPTING CHEMOTAXIS PROTEIN MCPB"/>
    <property type="match status" value="1"/>
</dbReference>
<dbReference type="InterPro" id="IPR003660">
    <property type="entry name" value="HAMP_dom"/>
</dbReference>
<dbReference type="SUPFAM" id="SSF58104">
    <property type="entry name" value="Methyl-accepting chemotaxis protein (MCP) signaling domain"/>
    <property type="match status" value="1"/>
</dbReference>
<organism evidence="6 7">
    <name type="scientific">Reticulibacter mediterranei</name>
    <dbReference type="NCBI Taxonomy" id="2778369"/>
    <lineage>
        <taxon>Bacteria</taxon>
        <taxon>Bacillati</taxon>
        <taxon>Chloroflexota</taxon>
        <taxon>Ktedonobacteria</taxon>
        <taxon>Ktedonobacterales</taxon>
        <taxon>Reticulibacteraceae</taxon>
        <taxon>Reticulibacter</taxon>
    </lineage>
</organism>
<dbReference type="Gene3D" id="1.10.287.950">
    <property type="entry name" value="Methyl-accepting chemotaxis protein"/>
    <property type="match status" value="1"/>
</dbReference>
<dbReference type="GO" id="GO:0007165">
    <property type="term" value="P:signal transduction"/>
    <property type="evidence" value="ECO:0007669"/>
    <property type="project" value="UniProtKB-KW"/>
</dbReference>
<evidence type="ECO:0008006" key="8">
    <source>
        <dbReference type="Google" id="ProtNLM"/>
    </source>
</evidence>
<evidence type="ECO:0000256" key="1">
    <source>
        <dbReference type="ARBA" id="ARBA00023224"/>
    </source>
</evidence>
<dbReference type="InterPro" id="IPR004089">
    <property type="entry name" value="MCPsignal_dom"/>
</dbReference>
<dbReference type="CDD" id="cd06225">
    <property type="entry name" value="HAMP"/>
    <property type="match status" value="2"/>
</dbReference>
<dbReference type="Pfam" id="PF00672">
    <property type="entry name" value="HAMP"/>
    <property type="match status" value="2"/>
</dbReference>
<reference evidence="6" key="1">
    <citation type="submission" date="2020-10" db="EMBL/GenBank/DDBJ databases">
        <title>Taxonomic study of unclassified bacteria belonging to the class Ktedonobacteria.</title>
        <authorList>
            <person name="Yabe S."/>
            <person name="Wang C.M."/>
            <person name="Zheng Y."/>
            <person name="Sakai Y."/>
            <person name="Cavaletti L."/>
            <person name="Monciardini P."/>
            <person name="Donadio S."/>
        </authorList>
    </citation>
    <scope>NUCLEOTIDE SEQUENCE</scope>
    <source>
        <strain evidence="6">ID150040</strain>
    </source>
</reference>
<dbReference type="PANTHER" id="PTHR32089">
    <property type="entry name" value="METHYL-ACCEPTING CHEMOTAXIS PROTEIN MCPB"/>
    <property type="match status" value="1"/>
</dbReference>
<proteinExistence type="inferred from homology"/>
<keyword evidence="1 3" id="KW-0807">Transducer</keyword>
<comment type="caution">
    <text evidence="6">The sequence shown here is derived from an EMBL/GenBank/DDBJ whole genome shotgun (WGS) entry which is preliminary data.</text>
</comment>
<gene>
    <name evidence="6" type="ORF">KSF_106280</name>
</gene>
<dbReference type="Pfam" id="PF00015">
    <property type="entry name" value="MCPsignal"/>
    <property type="match status" value="1"/>
</dbReference>
<dbReference type="Gene3D" id="6.10.340.10">
    <property type="match status" value="1"/>
</dbReference>
<evidence type="ECO:0000259" key="4">
    <source>
        <dbReference type="PROSITE" id="PS50111"/>
    </source>
</evidence>
<keyword evidence="7" id="KW-1185">Reference proteome</keyword>
<evidence type="ECO:0000313" key="7">
    <source>
        <dbReference type="Proteomes" id="UP000597444"/>
    </source>
</evidence>
<sequence>MAFVLSAVIVYSLGFLVNLTITQPLSQLAAVAKKISDGDTQARTSLQGQDELSLVGSSINLMLDRISRLVAEAQGQRDFLQGRIDQLVSQVSGIGEGNLNIQAEVSTDDLGVLADSFNYMVEELSRLVLRVKRVVGEVEQATAQTAKQMAHLVENAQRQIQQTGVATQQVGQIASVSQRLEDLGRGLGQSALQTSQAAEMGRKLLQQTSQAIKHIHERVHGTAISVAKLSAGSEEIGTITELISTLAQNTQRLALDASIQAAMAGEHGKGFAAVAEEIRRFSERAKAEAQKITKIVRGVREDIFEATYAMQETERETDVGARLIKETEEALLRIFQHVEQQAREIERVHLHVEQQLQFSHAAVQSIQEVAVIAKHNDQTTLVVKQQMKTLTDFAGTLQQSVEVFQVRADVALASS</sequence>
<dbReference type="PROSITE" id="PS50111">
    <property type="entry name" value="CHEMOTAXIS_TRANSDUC_2"/>
    <property type="match status" value="1"/>
</dbReference>
<feature type="domain" description="Methyl-accepting transducer" evidence="4">
    <location>
        <begin position="134"/>
        <end position="370"/>
    </location>
</feature>
<dbReference type="SMART" id="SM00304">
    <property type="entry name" value="HAMP"/>
    <property type="match status" value="2"/>
</dbReference>
<evidence type="ECO:0000259" key="5">
    <source>
        <dbReference type="PROSITE" id="PS50885"/>
    </source>
</evidence>
<evidence type="ECO:0000256" key="3">
    <source>
        <dbReference type="PROSITE-ProRule" id="PRU00284"/>
    </source>
</evidence>
<dbReference type="SUPFAM" id="SSF158472">
    <property type="entry name" value="HAMP domain-like"/>
    <property type="match status" value="1"/>
</dbReference>
<dbReference type="AlphaFoldDB" id="A0A8J3IY28"/>
<dbReference type="EMBL" id="BNJK01000003">
    <property type="protein sequence ID" value="GHP00581.1"/>
    <property type="molecule type" value="Genomic_DNA"/>
</dbReference>
<protein>
    <recommendedName>
        <fullName evidence="8">Methyl-accepting chemotaxis protein</fullName>
    </recommendedName>
</protein>
<feature type="domain" description="HAMP" evidence="5">
    <location>
        <begin position="78"/>
        <end position="129"/>
    </location>
</feature>
<accession>A0A8J3IY28</accession>
<comment type="similarity">
    <text evidence="2">Belongs to the methyl-accepting chemotaxis (MCP) protein family.</text>
</comment>
<dbReference type="PROSITE" id="PS50885">
    <property type="entry name" value="HAMP"/>
    <property type="match status" value="2"/>
</dbReference>
<evidence type="ECO:0000256" key="2">
    <source>
        <dbReference type="ARBA" id="ARBA00029447"/>
    </source>
</evidence>
<name>A0A8J3IY28_9CHLR</name>
<dbReference type="Proteomes" id="UP000597444">
    <property type="component" value="Unassembled WGS sequence"/>
</dbReference>
<dbReference type="GO" id="GO:0016020">
    <property type="term" value="C:membrane"/>
    <property type="evidence" value="ECO:0007669"/>
    <property type="project" value="InterPro"/>
</dbReference>